<evidence type="ECO:0000256" key="6">
    <source>
        <dbReference type="NCBIfam" id="TIGR01068"/>
    </source>
</evidence>
<keyword evidence="4" id="KW-1015">Disulfide bond</keyword>
<dbReference type="Gene3D" id="3.40.30.10">
    <property type="entry name" value="Glutaredoxin"/>
    <property type="match status" value="1"/>
</dbReference>
<sequence length="320" mass="33691">MSTRDNPFAGPNGGYDTEVSFGMQPSAPAKGAGELIKDTTTAAFTADVIQESRNQTVLVDFWAPWCGPCKQLTPVLEKAVREAGGAVKLVKMNIDDHPAIAGQLGIQSIPAVIAFRDGRPLDGFMGALPESQVKAFIKKVGGEAADPVEDALADAAAAMQAGDLEAAGAIYGSILQAVPGHPVASGALASLLVDLGDIESAKTVVAEAVVGDKEPAELASARTRIALAEEVAALGDPRELLARLEQNPDDHDARFDLALMQNAQGLRSEAADSLLYIIKADRSWREDGARSQLLKFFEAWGMTDPATLAARRRLSSVLFS</sequence>
<dbReference type="GO" id="GO:0015035">
    <property type="term" value="F:protein-disulfide reductase activity"/>
    <property type="evidence" value="ECO:0007669"/>
    <property type="project" value="UniProtKB-UniRule"/>
</dbReference>
<dbReference type="EMBL" id="RWKW01000004">
    <property type="protein sequence ID" value="RST88151.1"/>
    <property type="molecule type" value="Genomic_DNA"/>
</dbReference>
<keyword evidence="3" id="KW-0249">Electron transport</keyword>
<dbReference type="InterPro" id="IPR036249">
    <property type="entry name" value="Thioredoxin-like_sf"/>
</dbReference>
<dbReference type="Pfam" id="PF14559">
    <property type="entry name" value="TPR_19"/>
    <property type="match status" value="1"/>
</dbReference>
<comment type="caution">
    <text evidence="9">The sequence shown here is derived from an EMBL/GenBank/DDBJ whole genome shotgun (WGS) entry which is preliminary data.</text>
</comment>
<dbReference type="PROSITE" id="PS00194">
    <property type="entry name" value="THIOREDOXIN_1"/>
    <property type="match status" value="1"/>
</dbReference>
<dbReference type="SUPFAM" id="SSF48452">
    <property type="entry name" value="TPR-like"/>
    <property type="match status" value="1"/>
</dbReference>
<comment type="similarity">
    <text evidence="1">Belongs to the thioredoxin family.</text>
</comment>
<gene>
    <name evidence="9" type="primary">trxA</name>
    <name evidence="9" type="ORF">EJC49_02155</name>
</gene>
<name>A0A3S0AVK3_9HYPH</name>
<evidence type="ECO:0000259" key="8">
    <source>
        <dbReference type="PROSITE" id="PS51352"/>
    </source>
</evidence>
<dbReference type="InterPro" id="IPR017937">
    <property type="entry name" value="Thioredoxin_CS"/>
</dbReference>
<organism evidence="9 10">
    <name type="scientific">Aquibium carbonis</name>
    <dbReference type="NCBI Taxonomy" id="2495581"/>
    <lineage>
        <taxon>Bacteria</taxon>
        <taxon>Pseudomonadati</taxon>
        <taxon>Pseudomonadota</taxon>
        <taxon>Alphaproteobacteria</taxon>
        <taxon>Hyphomicrobiales</taxon>
        <taxon>Phyllobacteriaceae</taxon>
        <taxon>Aquibium</taxon>
    </lineage>
</organism>
<keyword evidence="5" id="KW-0676">Redox-active center</keyword>
<evidence type="ECO:0000256" key="7">
    <source>
        <dbReference type="SAM" id="MobiDB-lite"/>
    </source>
</evidence>
<evidence type="ECO:0000256" key="5">
    <source>
        <dbReference type="ARBA" id="ARBA00023284"/>
    </source>
</evidence>
<dbReference type="PANTHER" id="PTHR45663">
    <property type="entry name" value="GEO12009P1"/>
    <property type="match status" value="1"/>
</dbReference>
<evidence type="ECO:0000313" key="10">
    <source>
        <dbReference type="Proteomes" id="UP000278398"/>
    </source>
</evidence>
<evidence type="ECO:0000256" key="2">
    <source>
        <dbReference type="ARBA" id="ARBA00022448"/>
    </source>
</evidence>
<keyword evidence="10" id="KW-1185">Reference proteome</keyword>
<protein>
    <recommendedName>
        <fullName evidence="6">Thioredoxin</fullName>
    </recommendedName>
</protein>
<dbReference type="Gene3D" id="1.25.40.10">
    <property type="entry name" value="Tetratricopeptide repeat domain"/>
    <property type="match status" value="1"/>
</dbReference>
<dbReference type="InterPro" id="IPR011990">
    <property type="entry name" value="TPR-like_helical_dom_sf"/>
</dbReference>
<dbReference type="AlphaFoldDB" id="A0A3S0AVK3"/>
<dbReference type="Pfam" id="PF14561">
    <property type="entry name" value="TPR_20"/>
    <property type="match status" value="1"/>
</dbReference>
<dbReference type="PROSITE" id="PS51352">
    <property type="entry name" value="THIOREDOXIN_2"/>
    <property type="match status" value="1"/>
</dbReference>
<dbReference type="InterPro" id="IPR013766">
    <property type="entry name" value="Thioredoxin_domain"/>
</dbReference>
<dbReference type="PANTHER" id="PTHR45663:SF11">
    <property type="entry name" value="GEO12009P1"/>
    <property type="match status" value="1"/>
</dbReference>
<dbReference type="OrthoDB" id="9790390at2"/>
<dbReference type="Pfam" id="PF00085">
    <property type="entry name" value="Thioredoxin"/>
    <property type="match status" value="1"/>
</dbReference>
<keyword evidence="2" id="KW-0813">Transport</keyword>
<evidence type="ECO:0000313" key="9">
    <source>
        <dbReference type="EMBL" id="RST88151.1"/>
    </source>
</evidence>
<evidence type="ECO:0000256" key="1">
    <source>
        <dbReference type="ARBA" id="ARBA00008987"/>
    </source>
</evidence>
<dbReference type="NCBIfam" id="TIGR01068">
    <property type="entry name" value="thioredoxin"/>
    <property type="match status" value="1"/>
</dbReference>
<dbReference type="GO" id="GO:0005829">
    <property type="term" value="C:cytosol"/>
    <property type="evidence" value="ECO:0007669"/>
    <property type="project" value="TreeGrafter"/>
</dbReference>
<accession>A0A3S0AVK3</accession>
<dbReference type="PRINTS" id="PR00421">
    <property type="entry name" value="THIOREDOXIN"/>
</dbReference>
<reference evidence="9 10" key="1">
    <citation type="submission" date="2018-12" db="EMBL/GenBank/DDBJ databases">
        <title>Mesorhizobium carbonis sp. nov., isolated from coal mine water.</title>
        <authorList>
            <person name="Xin W."/>
            <person name="Xu Z."/>
            <person name="Xiang F."/>
            <person name="Zhang J."/>
            <person name="Xi L."/>
            <person name="Liu J."/>
        </authorList>
    </citation>
    <scope>NUCLEOTIDE SEQUENCE [LARGE SCALE GENOMIC DNA]</scope>
    <source>
        <strain evidence="9 10">B2.3</strain>
    </source>
</reference>
<dbReference type="RefSeq" id="WP_126697813.1">
    <property type="nucleotide sequence ID" value="NZ_RWKW01000004.1"/>
</dbReference>
<dbReference type="GO" id="GO:0045454">
    <property type="term" value="P:cell redox homeostasis"/>
    <property type="evidence" value="ECO:0007669"/>
    <property type="project" value="TreeGrafter"/>
</dbReference>
<evidence type="ECO:0000256" key="4">
    <source>
        <dbReference type="ARBA" id="ARBA00023157"/>
    </source>
</evidence>
<dbReference type="CDD" id="cd02947">
    <property type="entry name" value="TRX_family"/>
    <property type="match status" value="1"/>
</dbReference>
<proteinExistence type="inferred from homology"/>
<dbReference type="Proteomes" id="UP000278398">
    <property type="component" value="Unassembled WGS sequence"/>
</dbReference>
<feature type="region of interest" description="Disordered" evidence="7">
    <location>
        <begin position="1"/>
        <end position="23"/>
    </location>
</feature>
<dbReference type="SUPFAM" id="SSF52833">
    <property type="entry name" value="Thioredoxin-like"/>
    <property type="match status" value="1"/>
</dbReference>
<feature type="domain" description="Thioredoxin" evidence="8">
    <location>
        <begin position="23"/>
        <end position="142"/>
    </location>
</feature>
<dbReference type="GO" id="GO:0006950">
    <property type="term" value="P:response to stress"/>
    <property type="evidence" value="ECO:0007669"/>
    <property type="project" value="UniProtKB-ARBA"/>
</dbReference>
<dbReference type="FunFam" id="3.40.30.10:FF:000001">
    <property type="entry name" value="Thioredoxin"/>
    <property type="match status" value="1"/>
</dbReference>
<dbReference type="InterPro" id="IPR005746">
    <property type="entry name" value="Thioredoxin"/>
</dbReference>
<evidence type="ECO:0000256" key="3">
    <source>
        <dbReference type="ARBA" id="ARBA00022982"/>
    </source>
</evidence>